<sequence>MEKSEPSLVPEWLRSNGGGSSGHHSVSSQADGPLLALPKRNRPSKSISNSDSPLSSLLDQSFSSNSRRNLSSNVYTKHDKNYGRSYSGFPKSQRDKDRERISIADNWDSEYSESLRDIITRRGEDTLGRSQSMILRRQGEVAQRRVSNDPRSVSHTHHDNGNGVLSVRSSVTGVQKLSFERDFPVLGFDERPKTPDVIRVSSPDLSRAAASGYISSSGVGSTLHGLNMAETLAQASPHSYNVPQPSIQTQRDELAITQSRILIPMTPKTLGPTSSDKLKPKTPVRSSEAAGVSLKNGMQHLSPLQIGSPAARGSSVRVDSPNSPSGKLLLRKPGRENGASSVFKDIQSPTTNASSRVPDGQSAGLASVVSLPLKNSHNPKVSSGERKNSASGLNAGLADKRSSLAQAQSRSDFFKLMREKSVSNTAGTADPETAVSSDTVDKSVKELKELTSVSGTSVGNGSELKCNGETWRVADSLFLSKETDNEAINPDEEERAFLISLGWDDNAGDEEVITEEEIHAFCLEVMKGRQTPRVCRLLQAKTMSHSGLHPACSGAASTESSASASQTEA</sequence>
<feature type="region of interest" description="Disordered" evidence="1">
    <location>
        <begin position="1"/>
        <end position="101"/>
    </location>
</feature>
<proteinExistence type="predicted"/>
<reference evidence="3" key="2">
    <citation type="submission" date="2025-08" db="UniProtKB">
        <authorList>
            <consortium name="RefSeq"/>
        </authorList>
    </citation>
    <scope>IDENTIFICATION</scope>
    <source>
        <tissue evidence="3">Leaf</tissue>
    </source>
</reference>
<evidence type="ECO:0000313" key="3">
    <source>
        <dbReference type="RefSeq" id="XP_021850391.2"/>
    </source>
</evidence>
<feature type="region of interest" description="Disordered" evidence="1">
    <location>
        <begin position="303"/>
        <end position="393"/>
    </location>
</feature>
<protein>
    <submittedName>
        <fullName evidence="3">Uncharacterized protein isoform X2</fullName>
    </submittedName>
</protein>
<keyword evidence="2" id="KW-1185">Reference proteome</keyword>
<dbReference type="RefSeq" id="XP_021850391.2">
    <property type="nucleotide sequence ID" value="XM_021994699.2"/>
</dbReference>
<accession>A0A9R0JX57</accession>
<dbReference type="PANTHER" id="PTHR34112">
    <property type="entry name" value="C-JUN-AMINO-TERMINAL KINASE-INTERACTING PROTEIN"/>
    <property type="match status" value="1"/>
</dbReference>
<name>A0A9R0JX57_SPIOL</name>
<feature type="region of interest" description="Disordered" evidence="1">
    <location>
        <begin position="138"/>
        <end position="165"/>
    </location>
</feature>
<evidence type="ECO:0000313" key="2">
    <source>
        <dbReference type="Proteomes" id="UP000813463"/>
    </source>
</evidence>
<feature type="compositionally biased region" description="Low complexity" evidence="1">
    <location>
        <begin position="44"/>
        <end position="73"/>
    </location>
</feature>
<organism evidence="2 3">
    <name type="scientific">Spinacia oleracea</name>
    <name type="common">Spinach</name>
    <dbReference type="NCBI Taxonomy" id="3562"/>
    <lineage>
        <taxon>Eukaryota</taxon>
        <taxon>Viridiplantae</taxon>
        <taxon>Streptophyta</taxon>
        <taxon>Embryophyta</taxon>
        <taxon>Tracheophyta</taxon>
        <taxon>Spermatophyta</taxon>
        <taxon>Magnoliopsida</taxon>
        <taxon>eudicotyledons</taxon>
        <taxon>Gunneridae</taxon>
        <taxon>Pentapetalae</taxon>
        <taxon>Caryophyllales</taxon>
        <taxon>Chenopodiaceae</taxon>
        <taxon>Chenopodioideae</taxon>
        <taxon>Anserineae</taxon>
        <taxon>Spinacia</taxon>
    </lineage>
</organism>
<dbReference type="GeneID" id="110789967"/>
<feature type="region of interest" description="Disordered" evidence="1">
    <location>
        <begin position="547"/>
        <end position="569"/>
    </location>
</feature>
<feature type="compositionally biased region" description="Low complexity" evidence="1">
    <location>
        <begin position="551"/>
        <end position="569"/>
    </location>
</feature>
<feature type="compositionally biased region" description="Basic and acidic residues" evidence="1">
    <location>
        <begin position="138"/>
        <end position="148"/>
    </location>
</feature>
<feature type="compositionally biased region" description="Basic and acidic residues" evidence="1">
    <location>
        <begin position="92"/>
        <end position="101"/>
    </location>
</feature>
<dbReference type="PANTHER" id="PTHR34112:SF13">
    <property type="entry name" value="OS04G0448200 PROTEIN"/>
    <property type="match status" value="1"/>
</dbReference>
<gene>
    <name evidence="3" type="primary">LOC110789967</name>
</gene>
<feature type="region of interest" description="Disordered" evidence="1">
    <location>
        <begin position="265"/>
        <end position="290"/>
    </location>
</feature>
<dbReference type="Proteomes" id="UP000813463">
    <property type="component" value="Chromosome 5"/>
</dbReference>
<dbReference type="AlphaFoldDB" id="A0A9R0JX57"/>
<reference evidence="2" key="1">
    <citation type="journal article" date="2021" name="Nat. Commun.">
        <title>Genomic analyses provide insights into spinach domestication and the genetic basis of agronomic traits.</title>
        <authorList>
            <person name="Cai X."/>
            <person name="Sun X."/>
            <person name="Xu C."/>
            <person name="Sun H."/>
            <person name="Wang X."/>
            <person name="Ge C."/>
            <person name="Zhang Z."/>
            <person name="Wang Q."/>
            <person name="Fei Z."/>
            <person name="Jiao C."/>
            <person name="Wang Q."/>
        </authorList>
    </citation>
    <scope>NUCLEOTIDE SEQUENCE [LARGE SCALE GENOMIC DNA]</scope>
    <source>
        <strain evidence="2">cv. Varoflay</strain>
    </source>
</reference>
<evidence type="ECO:0000256" key="1">
    <source>
        <dbReference type="SAM" id="MobiDB-lite"/>
    </source>
</evidence>